<sequence>MLKQNLKKNYDLKDHIFKFLSSLNYIEKIDIVKAGFINVVFKKDFLISKLIDLFSNNEQYGFNNIGNGKKINIEFVSANPTGPIHVAHMRGAVLGDVLASILESSGFKVTREYYVNDAGSQIRVMGQSLYKRYQQLFDNQVVLTPNEYPGEYLKNIAKIIYDQDGDKWLKTKNEIEKFKYFEIFAVKNLVARIKEDLSLININFDIFTFESEIVVNKFINKVFTLLKEKNLLYEGVLDKPMNEEESDWEPRKQLLYRSTNFGDDVDRPFQKANGEWTYFANDAAYHYEKYSRGYDQLINIWGADHIGYISRMKSIVEIISNKKNYLDIQICQMVHLRKNGKLLKISKR</sequence>
<gene>
    <name evidence="2" type="ORF">METZ01_LOCUS106239</name>
</gene>
<organism evidence="2">
    <name type="scientific">marine metagenome</name>
    <dbReference type="NCBI Taxonomy" id="408172"/>
    <lineage>
        <taxon>unclassified sequences</taxon>
        <taxon>metagenomes</taxon>
        <taxon>ecological metagenomes</taxon>
    </lineage>
</organism>
<dbReference type="GO" id="GO:0005524">
    <property type="term" value="F:ATP binding"/>
    <property type="evidence" value="ECO:0007669"/>
    <property type="project" value="InterPro"/>
</dbReference>
<dbReference type="GO" id="GO:0004814">
    <property type="term" value="F:arginine-tRNA ligase activity"/>
    <property type="evidence" value="ECO:0007669"/>
    <property type="project" value="InterPro"/>
</dbReference>
<dbReference type="PANTHER" id="PTHR11956:SF5">
    <property type="entry name" value="ARGININE--TRNA LIGASE, CYTOPLASMIC"/>
    <property type="match status" value="1"/>
</dbReference>
<accession>A0A381WLM9</accession>
<feature type="non-terminal residue" evidence="2">
    <location>
        <position position="348"/>
    </location>
</feature>
<name>A0A381WLM9_9ZZZZ</name>
<dbReference type="InterPro" id="IPR001278">
    <property type="entry name" value="Arg-tRNA-ligase"/>
</dbReference>
<dbReference type="GO" id="GO:0005737">
    <property type="term" value="C:cytoplasm"/>
    <property type="evidence" value="ECO:0007669"/>
    <property type="project" value="InterPro"/>
</dbReference>
<dbReference type="SUPFAM" id="SSF52374">
    <property type="entry name" value="Nucleotidylyl transferase"/>
    <property type="match status" value="1"/>
</dbReference>
<evidence type="ECO:0000313" key="2">
    <source>
        <dbReference type="EMBL" id="SVA53385.1"/>
    </source>
</evidence>
<dbReference type="Gene3D" id="3.40.50.620">
    <property type="entry name" value="HUPs"/>
    <property type="match status" value="1"/>
</dbReference>
<dbReference type="InterPro" id="IPR036695">
    <property type="entry name" value="Arg-tRNA-synth_N_sf"/>
</dbReference>
<reference evidence="2" key="1">
    <citation type="submission" date="2018-05" db="EMBL/GenBank/DDBJ databases">
        <authorList>
            <person name="Lanie J.A."/>
            <person name="Ng W.-L."/>
            <person name="Kazmierczak K.M."/>
            <person name="Andrzejewski T.M."/>
            <person name="Davidsen T.M."/>
            <person name="Wayne K.J."/>
            <person name="Tettelin H."/>
            <person name="Glass J.I."/>
            <person name="Rusch D."/>
            <person name="Podicherti R."/>
            <person name="Tsui H.-C.T."/>
            <person name="Winkler M.E."/>
        </authorList>
    </citation>
    <scope>NUCLEOTIDE SEQUENCE</scope>
</reference>
<dbReference type="EMBL" id="UINC01012197">
    <property type="protein sequence ID" value="SVA53385.1"/>
    <property type="molecule type" value="Genomic_DNA"/>
</dbReference>
<dbReference type="Gene3D" id="3.30.1360.70">
    <property type="entry name" value="Arginyl tRNA synthetase N-terminal domain"/>
    <property type="match status" value="1"/>
</dbReference>
<evidence type="ECO:0000259" key="1">
    <source>
        <dbReference type="Pfam" id="PF00750"/>
    </source>
</evidence>
<protein>
    <recommendedName>
        <fullName evidence="1">Arginyl-tRNA synthetase catalytic core domain-containing protein</fullName>
    </recommendedName>
</protein>
<dbReference type="AlphaFoldDB" id="A0A381WLM9"/>
<dbReference type="InterPro" id="IPR014729">
    <property type="entry name" value="Rossmann-like_a/b/a_fold"/>
</dbReference>
<dbReference type="GO" id="GO:0006420">
    <property type="term" value="P:arginyl-tRNA aminoacylation"/>
    <property type="evidence" value="ECO:0007669"/>
    <property type="project" value="InterPro"/>
</dbReference>
<dbReference type="Pfam" id="PF00750">
    <property type="entry name" value="tRNA-synt_1d"/>
    <property type="match status" value="1"/>
</dbReference>
<proteinExistence type="predicted"/>
<feature type="domain" description="Arginyl-tRNA synthetase catalytic core" evidence="1">
    <location>
        <begin position="53"/>
        <end position="318"/>
    </location>
</feature>
<dbReference type="InterPro" id="IPR035684">
    <property type="entry name" value="ArgRS_core"/>
</dbReference>
<dbReference type="PANTHER" id="PTHR11956">
    <property type="entry name" value="ARGINYL-TRNA SYNTHETASE"/>
    <property type="match status" value="1"/>
</dbReference>
<dbReference type="PRINTS" id="PR01038">
    <property type="entry name" value="TRNASYNTHARG"/>
</dbReference>